<evidence type="ECO:0000256" key="8">
    <source>
        <dbReference type="ARBA" id="ARBA00022792"/>
    </source>
</evidence>
<dbReference type="SUPFAM" id="SSF48179">
    <property type="entry name" value="6-phosphogluconate dehydrogenase C-terminal domain-like"/>
    <property type="match status" value="1"/>
</dbReference>
<sequence length="854" mass="95274">MASRLARSALGAARLRPSIAPRALPALSTVIAARNSSGVPAQDPKSKAQSLIDALPGSNLLSKSAILSSFTGLSIYALSNEYYVVNEETVVAFCLLSVWAALIKFGGPAYKEWAEGQNKKILDILNSARADHTQAVKSRIEDVQQMSGVIDVTKTLFAVSKETAKLEAEAYQLEQRTALAAEAKNVLDSWVRYESQVKQRQQKELAASIIAKVQKELENPKTLQQILQQSVADVETSLFDGKLSRFKSGPYLVELTQCRAACRRQRELPATGLFPEIATTYHAIPAVSVNTGNLYLLLGTRPQLRVFAQIPCRHTSWFLNDHSAGRGASPRLRRGVSSKSQPGNEIETNCNNGRHQLPFSSEPPRYYAKRTVLPIHLGVRPGPFATGTLKPPPAAKPFEASRVDEPPQSVVELAKIDIDEPSEPPSQTTEQMNGEEDLEVQTVDAPQAIRQREPVEESERIQSRIAMWDQQEQKETETPPILAESLAQSDHIHVMGLDPIGRYITHTLASYTRIPPVRYVMHTPGVHNFFKESGRRLALHRGDEVITNDRIVAVNFNSGGDFTSPKQHALPGLISNLIITTPAAEVVRILEPIKHRLDHRSTIVLINDGLGVVEDLIKTYFPASITRPTFILGQFTGKLGHTGEQFSVKEVELGRLRLSIYPQQIQQSGIRIVRHPPIEHTLRPTRLLKTLTMVPDLRAAGYPMDDFFKKALPNIVFRSIVDPLTVILDSTYDKLPKNAYARMVMDQLLAELCGVVSKLPEVRDSPQFSRFAITQTLRKEIYHKLVRQQTSSSRMRTNVARGWDTDIDYQTGYFVERGRQLGLRVENLNSLIAEVKAKQKIQMDRQNIQIPLEL</sequence>
<dbReference type="GO" id="GO:0050661">
    <property type="term" value="F:NADP binding"/>
    <property type="evidence" value="ECO:0007669"/>
    <property type="project" value="TreeGrafter"/>
</dbReference>
<dbReference type="GO" id="GO:0005743">
    <property type="term" value="C:mitochondrial inner membrane"/>
    <property type="evidence" value="ECO:0007669"/>
    <property type="project" value="UniProtKB-SubCell"/>
</dbReference>
<evidence type="ECO:0000259" key="17">
    <source>
        <dbReference type="Pfam" id="PF08546"/>
    </source>
</evidence>
<comment type="similarity">
    <text evidence="2">Belongs to the eukaryotic ATPase B chain family.</text>
</comment>
<keyword evidence="7" id="KW-0375">Hydrogen ion transport</keyword>
<evidence type="ECO:0000256" key="13">
    <source>
        <dbReference type="ARBA" id="ARBA00023136"/>
    </source>
</evidence>
<keyword evidence="8" id="KW-0999">Mitochondrion inner membrane</keyword>
<dbReference type="Gene3D" id="1.20.5.2210">
    <property type="match status" value="1"/>
</dbReference>
<keyword evidence="12" id="KW-0496">Mitochondrion</keyword>
<evidence type="ECO:0000256" key="1">
    <source>
        <dbReference type="ARBA" id="ARBA00004273"/>
    </source>
</evidence>
<gene>
    <name evidence="18" type="ORF">QBC40DRAFT_353355</name>
</gene>
<evidence type="ECO:0000256" key="3">
    <source>
        <dbReference type="ARBA" id="ARBA00007870"/>
    </source>
</evidence>
<dbReference type="GO" id="GO:0008677">
    <property type="term" value="F:2-dehydropantoate 2-reductase activity"/>
    <property type="evidence" value="ECO:0007669"/>
    <property type="project" value="TreeGrafter"/>
</dbReference>
<dbReference type="InterPro" id="IPR013752">
    <property type="entry name" value="KPA_reductase"/>
</dbReference>
<dbReference type="InterPro" id="IPR050838">
    <property type="entry name" value="Ketopantoate_reductase"/>
</dbReference>
<feature type="domain" description="Ketopantoate reductase C-terminal" evidence="17">
    <location>
        <begin position="709"/>
        <end position="839"/>
    </location>
</feature>
<keyword evidence="5" id="KW-0813">Transport</keyword>
<dbReference type="GO" id="GO:0015078">
    <property type="term" value="F:proton transmembrane transporter activity"/>
    <property type="evidence" value="ECO:0007669"/>
    <property type="project" value="InterPro"/>
</dbReference>
<dbReference type="GO" id="GO:0045259">
    <property type="term" value="C:proton-transporting ATP synthase complex"/>
    <property type="evidence" value="ECO:0007669"/>
    <property type="project" value="UniProtKB-KW"/>
</dbReference>
<evidence type="ECO:0000256" key="14">
    <source>
        <dbReference type="ARBA" id="ARBA00062152"/>
    </source>
</evidence>
<keyword evidence="13" id="KW-0472">Membrane</keyword>
<evidence type="ECO:0000256" key="6">
    <source>
        <dbReference type="ARBA" id="ARBA00022547"/>
    </source>
</evidence>
<evidence type="ECO:0000256" key="15">
    <source>
        <dbReference type="SAM" id="MobiDB-lite"/>
    </source>
</evidence>
<accession>A0AAN6X5P5</accession>
<feature type="region of interest" description="Disordered" evidence="15">
    <location>
        <begin position="328"/>
        <end position="361"/>
    </location>
</feature>
<dbReference type="PANTHER" id="PTHR43765:SF2">
    <property type="entry name" value="2-DEHYDROPANTOATE 2-REDUCTASE"/>
    <property type="match status" value="1"/>
</dbReference>
<dbReference type="EMBL" id="MU864067">
    <property type="protein sequence ID" value="KAK4194369.1"/>
    <property type="molecule type" value="Genomic_DNA"/>
</dbReference>
<evidence type="ECO:0000256" key="7">
    <source>
        <dbReference type="ARBA" id="ARBA00022781"/>
    </source>
</evidence>
<reference evidence="18" key="2">
    <citation type="submission" date="2023-05" db="EMBL/GenBank/DDBJ databases">
        <authorList>
            <consortium name="Lawrence Berkeley National Laboratory"/>
            <person name="Steindorff A."/>
            <person name="Hensen N."/>
            <person name="Bonometti L."/>
            <person name="Westerberg I."/>
            <person name="Brannstrom I.O."/>
            <person name="Guillou S."/>
            <person name="Cros-Aarteil S."/>
            <person name="Calhoun S."/>
            <person name="Haridas S."/>
            <person name="Kuo A."/>
            <person name="Mondo S."/>
            <person name="Pangilinan J."/>
            <person name="Riley R."/>
            <person name="Labutti K."/>
            <person name="Andreopoulos B."/>
            <person name="Lipzen A."/>
            <person name="Chen C."/>
            <person name="Yanf M."/>
            <person name="Daum C."/>
            <person name="Ng V."/>
            <person name="Clum A."/>
            <person name="Ohm R."/>
            <person name="Martin F."/>
            <person name="Silar P."/>
            <person name="Natvig D."/>
            <person name="Lalanne C."/>
            <person name="Gautier V."/>
            <person name="Ament-Velasquez S.L."/>
            <person name="Kruys A."/>
            <person name="Hutchinson M.I."/>
            <person name="Powell A.J."/>
            <person name="Barry K."/>
            <person name="Miller A.N."/>
            <person name="Grigoriev I.V."/>
            <person name="Debuchy R."/>
            <person name="Gladieux P."/>
            <person name="Thoren M.H."/>
            <person name="Johannesson H."/>
        </authorList>
    </citation>
    <scope>NUCLEOTIDE SEQUENCE</scope>
    <source>
        <strain evidence="18">CBS 315.58</strain>
    </source>
</reference>
<evidence type="ECO:0000313" key="19">
    <source>
        <dbReference type="Proteomes" id="UP001303160"/>
    </source>
</evidence>
<evidence type="ECO:0000256" key="10">
    <source>
        <dbReference type="ARBA" id="ARBA00023002"/>
    </source>
</evidence>
<reference evidence="18" key="1">
    <citation type="journal article" date="2023" name="Mol. Phylogenet. Evol.">
        <title>Genome-scale phylogeny and comparative genomics of the fungal order Sordariales.</title>
        <authorList>
            <person name="Hensen N."/>
            <person name="Bonometti L."/>
            <person name="Westerberg I."/>
            <person name="Brannstrom I.O."/>
            <person name="Guillou S."/>
            <person name="Cros-Aarteil S."/>
            <person name="Calhoun S."/>
            <person name="Haridas S."/>
            <person name="Kuo A."/>
            <person name="Mondo S."/>
            <person name="Pangilinan J."/>
            <person name="Riley R."/>
            <person name="LaButti K."/>
            <person name="Andreopoulos B."/>
            <person name="Lipzen A."/>
            <person name="Chen C."/>
            <person name="Yan M."/>
            <person name="Daum C."/>
            <person name="Ng V."/>
            <person name="Clum A."/>
            <person name="Steindorff A."/>
            <person name="Ohm R.A."/>
            <person name="Martin F."/>
            <person name="Silar P."/>
            <person name="Natvig D.O."/>
            <person name="Lalanne C."/>
            <person name="Gautier V."/>
            <person name="Ament-Velasquez S.L."/>
            <person name="Kruys A."/>
            <person name="Hutchinson M.I."/>
            <person name="Powell A.J."/>
            <person name="Barry K."/>
            <person name="Miller A.N."/>
            <person name="Grigoriev I.V."/>
            <person name="Debuchy R."/>
            <person name="Gladieux P."/>
            <person name="Hiltunen Thoren M."/>
            <person name="Johannesson H."/>
        </authorList>
    </citation>
    <scope>NUCLEOTIDE SEQUENCE</scope>
    <source>
        <strain evidence="18">CBS 315.58</strain>
    </source>
</reference>
<dbReference type="FunFam" id="1.20.5.2210:FF:000002">
    <property type="entry name" value="ATP synthase subunit 4 mitochondrial"/>
    <property type="match status" value="1"/>
</dbReference>
<evidence type="ECO:0000259" key="16">
    <source>
        <dbReference type="Pfam" id="PF02558"/>
    </source>
</evidence>
<comment type="subcellular location">
    <subcellularLocation>
        <location evidence="1">Mitochondrion inner membrane</location>
    </subcellularLocation>
</comment>
<evidence type="ECO:0000256" key="5">
    <source>
        <dbReference type="ARBA" id="ARBA00022448"/>
    </source>
</evidence>
<feature type="compositionally biased region" description="Basic and acidic residues" evidence="15">
    <location>
        <begin position="450"/>
        <end position="460"/>
    </location>
</feature>
<dbReference type="InterPro" id="IPR013332">
    <property type="entry name" value="KPR_N"/>
</dbReference>
<dbReference type="InterPro" id="IPR008688">
    <property type="entry name" value="ATP_synth_Bsub_B/MI25"/>
</dbReference>
<dbReference type="SUPFAM" id="SSF161060">
    <property type="entry name" value="ATP synthase B chain-like"/>
    <property type="match status" value="1"/>
</dbReference>
<comment type="caution">
    <text evidence="18">The sequence shown here is derived from an EMBL/GenBank/DDBJ whole genome shotgun (WGS) entry which is preliminary data.</text>
</comment>
<evidence type="ECO:0000313" key="18">
    <source>
        <dbReference type="EMBL" id="KAK4194369.1"/>
    </source>
</evidence>
<evidence type="ECO:0000256" key="11">
    <source>
        <dbReference type="ARBA" id="ARBA00023065"/>
    </source>
</evidence>
<keyword evidence="6" id="KW-0138">CF(0)</keyword>
<dbReference type="PANTHER" id="PTHR43765">
    <property type="entry name" value="2-DEHYDROPANTOATE 2-REDUCTASE-RELATED"/>
    <property type="match status" value="1"/>
</dbReference>
<protein>
    <recommendedName>
        <fullName evidence="4">ATP synthase subunit 4, mitochondrial</fullName>
    </recommendedName>
</protein>
<feature type="region of interest" description="Disordered" evidence="15">
    <location>
        <begin position="417"/>
        <end position="460"/>
    </location>
</feature>
<evidence type="ECO:0000256" key="12">
    <source>
        <dbReference type="ARBA" id="ARBA00023128"/>
    </source>
</evidence>
<dbReference type="Proteomes" id="UP001303160">
    <property type="component" value="Unassembled WGS sequence"/>
</dbReference>
<dbReference type="AlphaFoldDB" id="A0AAN6X5P5"/>
<dbReference type="GO" id="GO:0015986">
    <property type="term" value="P:proton motive force-driven ATP synthesis"/>
    <property type="evidence" value="ECO:0007669"/>
    <property type="project" value="InterPro"/>
</dbReference>
<dbReference type="InterPro" id="IPR013328">
    <property type="entry name" value="6PGD_dom2"/>
</dbReference>
<evidence type="ECO:0000256" key="2">
    <source>
        <dbReference type="ARBA" id="ARBA00007479"/>
    </source>
</evidence>
<feature type="domain" description="Ketopantoate reductase N-terminal" evidence="16">
    <location>
        <begin position="492"/>
        <end position="626"/>
    </location>
</feature>
<dbReference type="Pfam" id="PF05405">
    <property type="entry name" value="Mt_ATP-synt_B"/>
    <property type="match status" value="1"/>
</dbReference>
<organism evidence="18 19">
    <name type="scientific">Triangularia verruculosa</name>
    <dbReference type="NCBI Taxonomy" id="2587418"/>
    <lineage>
        <taxon>Eukaryota</taxon>
        <taxon>Fungi</taxon>
        <taxon>Dikarya</taxon>
        <taxon>Ascomycota</taxon>
        <taxon>Pezizomycotina</taxon>
        <taxon>Sordariomycetes</taxon>
        <taxon>Sordariomycetidae</taxon>
        <taxon>Sordariales</taxon>
        <taxon>Podosporaceae</taxon>
        <taxon>Triangularia</taxon>
    </lineage>
</organism>
<keyword evidence="11" id="KW-0406">Ion transport</keyword>
<dbReference type="Gene3D" id="1.10.1040.10">
    <property type="entry name" value="N-(1-d-carboxylethyl)-l-norvaline Dehydrogenase, domain 2"/>
    <property type="match status" value="1"/>
</dbReference>
<evidence type="ECO:0000256" key="4">
    <source>
        <dbReference type="ARBA" id="ARBA00014182"/>
    </source>
</evidence>
<keyword evidence="19" id="KW-1185">Reference proteome</keyword>
<dbReference type="Pfam" id="PF08546">
    <property type="entry name" value="ApbA_C"/>
    <property type="match status" value="1"/>
</dbReference>
<feature type="compositionally biased region" description="Polar residues" evidence="15">
    <location>
        <begin position="337"/>
        <end position="354"/>
    </location>
</feature>
<proteinExistence type="inferred from homology"/>
<name>A0AAN6X5P5_9PEZI</name>
<comment type="similarity">
    <text evidence="3">Belongs to the ketopantoate reductase family.</text>
</comment>
<keyword evidence="9" id="KW-0521">NADP</keyword>
<evidence type="ECO:0000256" key="9">
    <source>
        <dbReference type="ARBA" id="ARBA00022857"/>
    </source>
</evidence>
<dbReference type="InterPro" id="IPR008927">
    <property type="entry name" value="6-PGluconate_DH-like_C_sf"/>
</dbReference>
<keyword evidence="10" id="KW-0560">Oxidoreductase</keyword>
<comment type="subunit">
    <text evidence="14">F-type ATPases have 2 components, CF(1) - the catalytic core - and CF(0) - the membrane proton channel. In yeast, the dimeric form of ATP synthase consists of 17 polypeptides: alpha, beta, gamma, delta, epsilon, 4 (B), 5 (OSCP), 6 (A), 8, 9 (C), d, E (Tim11), f, g, h, i/j and k.</text>
</comment>
<dbReference type="Pfam" id="PF02558">
    <property type="entry name" value="ApbA"/>
    <property type="match status" value="1"/>
</dbReference>